<dbReference type="RefSeq" id="WP_376870408.1">
    <property type="nucleotide sequence ID" value="NZ_JBHUHP010000001.1"/>
</dbReference>
<keyword evidence="1" id="KW-0472">Membrane</keyword>
<sequence>MFLLVFAVPALLVVVVGYVAGYAVAEWFCALIGADPARTPEVAGWTTGLVLLAVLLWLAAGRWRRRGAVRRGRGHQK</sequence>
<evidence type="ECO:0000313" key="3">
    <source>
        <dbReference type="Proteomes" id="UP001597402"/>
    </source>
</evidence>
<name>A0ABW4X4W0_9ACTN</name>
<organism evidence="2 3">
    <name type="scientific">Blastococcus deserti</name>
    <dbReference type="NCBI Taxonomy" id="2259033"/>
    <lineage>
        <taxon>Bacteria</taxon>
        <taxon>Bacillati</taxon>
        <taxon>Actinomycetota</taxon>
        <taxon>Actinomycetes</taxon>
        <taxon>Geodermatophilales</taxon>
        <taxon>Geodermatophilaceae</taxon>
        <taxon>Blastococcus</taxon>
    </lineage>
</organism>
<protein>
    <recommendedName>
        <fullName evidence="4">Secreted protein with PEP-CTERM sorting signal</fullName>
    </recommendedName>
</protein>
<evidence type="ECO:0000256" key="1">
    <source>
        <dbReference type="SAM" id="Phobius"/>
    </source>
</evidence>
<keyword evidence="3" id="KW-1185">Reference proteome</keyword>
<proteinExistence type="predicted"/>
<dbReference type="EMBL" id="JBHUHP010000001">
    <property type="protein sequence ID" value="MFD2090029.1"/>
    <property type="molecule type" value="Genomic_DNA"/>
</dbReference>
<evidence type="ECO:0000313" key="2">
    <source>
        <dbReference type="EMBL" id="MFD2090029.1"/>
    </source>
</evidence>
<reference evidence="3" key="1">
    <citation type="journal article" date="2019" name="Int. J. Syst. Evol. Microbiol.">
        <title>The Global Catalogue of Microorganisms (GCM) 10K type strain sequencing project: providing services to taxonomists for standard genome sequencing and annotation.</title>
        <authorList>
            <consortium name="The Broad Institute Genomics Platform"/>
            <consortium name="The Broad Institute Genome Sequencing Center for Infectious Disease"/>
            <person name="Wu L."/>
            <person name="Ma J."/>
        </authorList>
    </citation>
    <scope>NUCLEOTIDE SEQUENCE [LARGE SCALE GENOMIC DNA]</scope>
    <source>
        <strain evidence="3">JCM 3338</strain>
    </source>
</reference>
<keyword evidence="1" id="KW-1133">Transmembrane helix</keyword>
<evidence type="ECO:0008006" key="4">
    <source>
        <dbReference type="Google" id="ProtNLM"/>
    </source>
</evidence>
<accession>A0ABW4X4W0</accession>
<comment type="caution">
    <text evidence="2">The sequence shown here is derived from an EMBL/GenBank/DDBJ whole genome shotgun (WGS) entry which is preliminary data.</text>
</comment>
<keyword evidence="1" id="KW-0812">Transmembrane</keyword>
<gene>
    <name evidence="2" type="ORF">ACFSHS_00420</name>
</gene>
<dbReference type="Proteomes" id="UP001597402">
    <property type="component" value="Unassembled WGS sequence"/>
</dbReference>
<feature type="transmembrane region" description="Helical" evidence="1">
    <location>
        <begin position="45"/>
        <end position="63"/>
    </location>
</feature>